<evidence type="ECO:0000313" key="2">
    <source>
        <dbReference type="EMBL" id="MDB0574157.1"/>
    </source>
</evidence>
<feature type="domain" description="DUF2345" evidence="1">
    <location>
        <begin position="14"/>
        <end position="85"/>
    </location>
</feature>
<dbReference type="InterPro" id="IPR018769">
    <property type="entry name" value="VgrG2_DUF2345"/>
</dbReference>
<evidence type="ECO:0000259" key="1">
    <source>
        <dbReference type="Pfam" id="PF10106"/>
    </source>
</evidence>
<dbReference type="RefSeq" id="WP_271657547.1">
    <property type="nucleotide sequence ID" value="NZ_JAIVFG010000208.1"/>
</dbReference>
<accession>A0AAW5ZY33</accession>
<sequence>IGVAAGLSQAGDGNIGLQLTAGQDDIDVQAQHDALKLMSELDLKLVSANLNVDFAAAKRIRLATAEGASITLENGNITVECPGPIT</sequence>
<evidence type="ECO:0000313" key="3">
    <source>
        <dbReference type="Proteomes" id="UP001144050"/>
    </source>
</evidence>
<dbReference type="Proteomes" id="UP001144050">
    <property type="component" value="Unassembled WGS sequence"/>
</dbReference>
<reference evidence="2" key="1">
    <citation type="submission" date="2021-09" db="EMBL/GenBank/DDBJ databases">
        <title>Genomic analysis of Ralstonia spp.</title>
        <authorList>
            <person name="Aburjaile F."/>
            <person name="Ariute J.C."/>
            <person name="Pais A.K.L."/>
            <person name="Albuquerque G.M.R."/>
            <person name="Silva A.M.F."/>
            <person name="Brenig B."/>
            <person name="Azevedo V."/>
            <person name="Matiuzzi M."/>
            <person name="Ramos R."/>
            <person name="Goes-Neto A."/>
            <person name="Soares S."/>
            <person name="Iseppon A.M.B."/>
            <person name="Souza E."/>
            <person name="Gama M."/>
        </authorList>
    </citation>
    <scope>NUCLEOTIDE SEQUENCE</scope>
    <source>
        <strain evidence="2">CCRMRs91</strain>
    </source>
</reference>
<name>A0AAW5ZY33_RALSL</name>
<dbReference type="Pfam" id="PF10106">
    <property type="entry name" value="DUF2345"/>
    <property type="match status" value="1"/>
</dbReference>
<proteinExistence type="predicted"/>
<protein>
    <submittedName>
        <fullName evidence="2">DUF2345 domain-containing protein</fullName>
    </submittedName>
</protein>
<organism evidence="2 3">
    <name type="scientific">Ralstonia solanacearum</name>
    <name type="common">Pseudomonas solanacearum</name>
    <dbReference type="NCBI Taxonomy" id="305"/>
    <lineage>
        <taxon>Bacteria</taxon>
        <taxon>Pseudomonadati</taxon>
        <taxon>Pseudomonadota</taxon>
        <taxon>Betaproteobacteria</taxon>
        <taxon>Burkholderiales</taxon>
        <taxon>Burkholderiaceae</taxon>
        <taxon>Ralstonia</taxon>
        <taxon>Ralstonia solanacearum species complex</taxon>
    </lineage>
</organism>
<feature type="non-terminal residue" evidence="2">
    <location>
        <position position="1"/>
    </location>
</feature>
<dbReference type="EMBL" id="JAIVFG010000208">
    <property type="protein sequence ID" value="MDB0574157.1"/>
    <property type="molecule type" value="Genomic_DNA"/>
</dbReference>
<dbReference type="AlphaFoldDB" id="A0AAW5ZY33"/>
<comment type="caution">
    <text evidence="2">The sequence shown here is derived from an EMBL/GenBank/DDBJ whole genome shotgun (WGS) entry which is preliminary data.</text>
</comment>
<feature type="non-terminal residue" evidence="2">
    <location>
        <position position="86"/>
    </location>
</feature>
<gene>
    <name evidence="2" type="ORF">LBW59_25900</name>
</gene>